<accession>A0AAV0KG22</accession>
<proteinExistence type="predicted"/>
<gene>
    <name evidence="1" type="ORF">LITE_LOCUS18169</name>
</gene>
<protein>
    <submittedName>
        <fullName evidence="1">Uncharacterized protein</fullName>
    </submittedName>
</protein>
<dbReference type="EMBL" id="CAMGYJ010000005">
    <property type="protein sequence ID" value="CAI0419891.1"/>
    <property type="molecule type" value="Genomic_DNA"/>
</dbReference>
<organism evidence="1 2">
    <name type="scientific">Linum tenue</name>
    <dbReference type="NCBI Taxonomy" id="586396"/>
    <lineage>
        <taxon>Eukaryota</taxon>
        <taxon>Viridiplantae</taxon>
        <taxon>Streptophyta</taxon>
        <taxon>Embryophyta</taxon>
        <taxon>Tracheophyta</taxon>
        <taxon>Spermatophyta</taxon>
        <taxon>Magnoliopsida</taxon>
        <taxon>eudicotyledons</taxon>
        <taxon>Gunneridae</taxon>
        <taxon>Pentapetalae</taxon>
        <taxon>rosids</taxon>
        <taxon>fabids</taxon>
        <taxon>Malpighiales</taxon>
        <taxon>Linaceae</taxon>
        <taxon>Linum</taxon>
    </lineage>
</organism>
<evidence type="ECO:0000313" key="1">
    <source>
        <dbReference type="EMBL" id="CAI0419891.1"/>
    </source>
</evidence>
<evidence type="ECO:0000313" key="2">
    <source>
        <dbReference type="Proteomes" id="UP001154282"/>
    </source>
</evidence>
<sequence length="51" mass="5823">MVCLYKRLEPGHGAGNLQRQNARCNSKMLTQRDILSTQLDSMEMKDLTVKV</sequence>
<comment type="caution">
    <text evidence="1">The sequence shown here is derived from an EMBL/GenBank/DDBJ whole genome shotgun (WGS) entry which is preliminary data.</text>
</comment>
<dbReference type="AlphaFoldDB" id="A0AAV0KG22"/>
<keyword evidence="2" id="KW-1185">Reference proteome</keyword>
<reference evidence="1" key="1">
    <citation type="submission" date="2022-08" db="EMBL/GenBank/DDBJ databases">
        <authorList>
            <person name="Gutierrez-Valencia J."/>
        </authorList>
    </citation>
    <scope>NUCLEOTIDE SEQUENCE</scope>
</reference>
<name>A0AAV0KG22_9ROSI</name>
<dbReference type="Proteomes" id="UP001154282">
    <property type="component" value="Unassembled WGS sequence"/>
</dbReference>